<dbReference type="InterPro" id="IPR041881">
    <property type="entry name" value="PqqD_sf"/>
</dbReference>
<dbReference type="Proteomes" id="UP000002574">
    <property type="component" value="Chromosome"/>
</dbReference>
<keyword evidence="5" id="KW-1185">Reference proteome</keyword>
<organism evidence="4 5">
    <name type="scientific">Hydrogenobacter thermophilus (strain DSM 6534 / IAM 12695 / TK-6)</name>
    <dbReference type="NCBI Taxonomy" id="608538"/>
    <lineage>
        <taxon>Bacteria</taxon>
        <taxon>Pseudomonadati</taxon>
        <taxon>Aquificota</taxon>
        <taxon>Aquificia</taxon>
        <taxon>Aquificales</taxon>
        <taxon>Aquificaceae</taxon>
        <taxon>Hydrogenobacter</taxon>
    </lineage>
</organism>
<proteinExistence type="predicted"/>
<comment type="pathway">
    <text evidence="1">Cofactor biosynthesis; pyrroloquinoline quinone biosynthesis.</text>
</comment>
<dbReference type="AlphaFoldDB" id="D3DIL9"/>
<dbReference type="OrthoDB" id="7995890at2"/>
<dbReference type="Gene3D" id="1.10.10.1150">
    <property type="entry name" value="Coenzyme PQQ synthesis protein D (PqqD)"/>
    <property type="match status" value="1"/>
</dbReference>
<name>D3DIL9_HYDTT</name>
<dbReference type="KEGG" id="hth:HTH_1217"/>
<accession>D3DIL9</accession>
<dbReference type="GO" id="GO:0048038">
    <property type="term" value="F:quinone binding"/>
    <property type="evidence" value="ECO:0007669"/>
    <property type="project" value="InterPro"/>
</dbReference>
<dbReference type="NCBIfam" id="TIGR03859">
    <property type="entry name" value="PQQ_PqqD"/>
    <property type="match status" value="1"/>
</dbReference>
<dbReference type="InterPro" id="IPR008792">
    <property type="entry name" value="PQQD"/>
</dbReference>
<evidence type="ECO:0000256" key="1">
    <source>
        <dbReference type="ARBA" id="ARBA00004886"/>
    </source>
</evidence>
<evidence type="ECO:0000313" key="4">
    <source>
        <dbReference type="EMBL" id="BAI69671.1"/>
    </source>
</evidence>
<gene>
    <name evidence="4" type="primary">pqqD</name>
    <name evidence="4" type="ordered locus">HTH_1217</name>
</gene>
<dbReference type="KEGG" id="hte:Hydth_1209"/>
<evidence type="ECO:0000256" key="2">
    <source>
        <dbReference type="ARBA" id="ARBA00011741"/>
    </source>
</evidence>
<dbReference type="EMBL" id="AP011112">
    <property type="protein sequence ID" value="BAI69671.1"/>
    <property type="molecule type" value="Genomic_DNA"/>
</dbReference>
<protein>
    <submittedName>
        <fullName evidence="4">Coenzyme PQQ synthesis protein D</fullName>
    </submittedName>
</protein>
<keyword evidence="3" id="KW-0884">PQQ biosynthesis</keyword>
<dbReference type="RefSeq" id="WP_012963851.1">
    <property type="nucleotide sequence ID" value="NC_013799.1"/>
</dbReference>
<dbReference type="STRING" id="608538.HTH_1217"/>
<evidence type="ECO:0000256" key="3">
    <source>
        <dbReference type="ARBA" id="ARBA00022905"/>
    </source>
</evidence>
<evidence type="ECO:0000313" key="5">
    <source>
        <dbReference type="Proteomes" id="UP000002574"/>
    </source>
</evidence>
<dbReference type="InterPro" id="IPR022479">
    <property type="entry name" value="PqqD_bac"/>
</dbReference>
<dbReference type="Pfam" id="PF05402">
    <property type="entry name" value="PqqD"/>
    <property type="match status" value="1"/>
</dbReference>
<dbReference type="GO" id="GO:0018189">
    <property type="term" value="P:pyrroloquinoline quinone biosynthetic process"/>
    <property type="evidence" value="ECO:0007669"/>
    <property type="project" value="UniProtKB-UniPathway"/>
</dbReference>
<dbReference type="UniPathway" id="UPA00539"/>
<comment type="subunit">
    <text evidence="2">Monomer. Interacts with PqqE.</text>
</comment>
<reference evidence="4 5" key="1">
    <citation type="journal article" date="2010" name="J. Bacteriol.">
        <title>Complete genome sequence of the thermophilic, obligately chemolithoautotrophic hydrogen-oxidizing bacterium Hydrogenobacter thermophilus TK-6.</title>
        <authorList>
            <person name="Arai H."/>
            <person name="Kanbe H."/>
            <person name="Ishii M."/>
            <person name="Igarashi Y."/>
        </authorList>
    </citation>
    <scope>NUCLEOTIDE SEQUENCE [LARGE SCALE GENOMIC DNA]</scope>
    <source>
        <strain evidence="5">DSM 6534 / IAM 12695 / TK-6 [Tokyo]</strain>
    </source>
</reference>
<sequence length="91" mass="10586">MIEYEKIPILKKGVVLRETANRKLLLIPEGYIELDDVSWDILRRCDGTKKLGEIIEELKSVYTGDPKIIEEDTLQLLMELKKECLLDFFSS</sequence>